<proteinExistence type="predicted"/>
<organism evidence="1 2">
    <name type="scientific">Oligella urethralis</name>
    <dbReference type="NCBI Taxonomy" id="90245"/>
    <lineage>
        <taxon>Bacteria</taxon>
        <taxon>Pseudomonadati</taxon>
        <taxon>Pseudomonadota</taxon>
        <taxon>Betaproteobacteria</taxon>
        <taxon>Burkholderiales</taxon>
        <taxon>Alcaligenaceae</taxon>
        <taxon>Oligella</taxon>
    </lineage>
</organism>
<accession>A0A2X1ULM4</accession>
<evidence type="ECO:0000313" key="2">
    <source>
        <dbReference type="Proteomes" id="UP000250242"/>
    </source>
</evidence>
<evidence type="ECO:0000313" key="1">
    <source>
        <dbReference type="EMBL" id="SPY08038.1"/>
    </source>
</evidence>
<protein>
    <submittedName>
        <fullName evidence="1">Uncharacterized protein</fullName>
    </submittedName>
</protein>
<gene>
    <name evidence="1" type="ORF">NCTC11009_01255</name>
</gene>
<dbReference type="RefSeq" id="WP_048769144.1">
    <property type="nucleotide sequence ID" value="NZ_JVJW01000019.1"/>
</dbReference>
<reference evidence="1 2" key="1">
    <citation type="submission" date="2018-06" db="EMBL/GenBank/DDBJ databases">
        <authorList>
            <consortium name="Pathogen Informatics"/>
            <person name="Doyle S."/>
        </authorList>
    </citation>
    <scope>NUCLEOTIDE SEQUENCE [LARGE SCALE GENOMIC DNA]</scope>
    <source>
        <strain evidence="1 2">NCTC11009</strain>
    </source>
</reference>
<sequence length="140" mass="16298">MRITIDEHLLGLENNQGINLDGLENLTEEELLDLHNAVLSFLPTSHLNDLDLEQELVLQFRRAQHLQDSVLNRPDIPANQQAQVLNSVASTLQQLVKMQSEYYTFERFKKIEGLLVNMVNQLPDEQAREFIRKYEEELVK</sequence>
<dbReference type="AlphaFoldDB" id="A0A2X1ULM4"/>
<name>A0A2X1ULM4_9BURK</name>
<dbReference type="EMBL" id="UATH01000001">
    <property type="protein sequence ID" value="SPY08038.1"/>
    <property type="molecule type" value="Genomic_DNA"/>
</dbReference>
<dbReference type="Proteomes" id="UP000250242">
    <property type="component" value="Unassembled WGS sequence"/>
</dbReference>